<comment type="function">
    <text evidence="1">Is involved in generating a small heat-stable compound (Nod), an acylated oligomer of N-acetylglucosamine, that stimulates mitosis in various plant protoplasts.</text>
</comment>
<dbReference type="PANTHER" id="PTHR10587:SF133">
    <property type="entry name" value="CHITIN DEACETYLASE 1-RELATED"/>
    <property type="match status" value="1"/>
</dbReference>
<dbReference type="EMBL" id="BMGI01000002">
    <property type="protein sequence ID" value="GGD32335.1"/>
    <property type="molecule type" value="Genomic_DNA"/>
</dbReference>
<feature type="domain" description="NodB homology" evidence="7">
    <location>
        <begin position="55"/>
        <end position="233"/>
    </location>
</feature>
<dbReference type="PROSITE" id="PS51318">
    <property type="entry name" value="TAT"/>
    <property type="match status" value="1"/>
</dbReference>
<evidence type="ECO:0000256" key="5">
    <source>
        <dbReference type="ARBA" id="ARBA00022801"/>
    </source>
</evidence>
<organism evidence="8 9">
    <name type="scientific">Sinisalibacter lacisalsi</name>
    <dbReference type="NCBI Taxonomy" id="1526570"/>
    <lineage>
        <taxon>Bacteria</taxon>
        <taxon>Pseudomonadati</taxon>
        <taxon>Pseudomonadota</taxon>
        <taxon>Alphaproteobacteria</taxon>
        <taxon>Rhodobacterales</taxon>
        <taxon>Roseobacteraceae</taxon>
        <taxon>Sinisalibacter</taxon>
    </lineage>
</organism>
<dbReference type="PROSITE" id="PS51677">
    <property type="entry name" value="NODB"/>
    <property type="match status" value="1"/>
</dbReference>
<keyword evidence="5" id="KW-0378">Hydrolase</keyword>
<dbReference type="Gene3D" id="3.20.20.370">
    <property type="entry name" value="Glycoside hydrolase/deacetylase"/>
    <property type="match status" value="1"/>
</dbReference>
<reference evidence="9" key="1">
    <citation type="journal article" date="2019" name="Int. J. Syst. Evol. Microbiol.">
        <title>The Global Catalogue of Microorganisms (GCM) 10K type strain sequencing project: providing services to taxonomists for standard genome sequencing and annotation.</title>
        <authorList>
            <consortium name="The Broad Institute Genomics Platform"/>
            <consortium name="The Broad Institute Genome Sequencing Center for Infectious Disease"/>
            <person name="Wu L."/>
            <person name="Ma J."/>
        </authorList>
    </citation>
    <scope>NUCLEOTIDE SEQUENCE [LARGE SCALE GENOMIC DNA]</scope>
    <source>
        <strain evidence="9">CGMCC 1.12922</strain>
    </source>
</reference>
<protein>
    <recommendedName>
        <fullName evidence="3">Chitooligosaccharide deacetylase</fullName>
    </recommendedName>
    <alternativeName>
        <fullName evidence="6">Nodulation protein B</fullName>
    </alternativeName>
</protein>
<keyword evidence="9" id="KW-1185">Reference proteome</keyword>
<dbReference type="PANTHER" id="PTHR10587">
    <property type="entry name" value="GLYCOSYL TRANSFERASE-RELATED"/>
    <property type="match status" value="1"/>
</dbReference>
<evidence type="ECO:0000256" key="3">
    <source>
        <dbReference type="ARBA" id="ARBA00020071"/>
    </source>
</evidence>
<evidence type="ECO:0000256" key="6">
    <source>
        <dbReference type="ARBA" id="ARBA00032976"/>
    </source>
</evidence>
<keyword evidence="4" id="KW-0479">Metal-binding</keyword>
<evidence type="ECO:0000256" key="1">
    <source>
        <dbReference type="ARBA" id="ARBA00003236"/>
    </source>
</evidence>
<dbReference type="Pfam" id="PF01522">
    <property type="entry name" value="Polysacc_deac_1"/>
    <property type="match status" value="1"/>
</dbReference>
<proteinExistence type="inferred from homology"/>
<evidence type="ECO:0000313" key="8">
    <source>
        <dbReference type="EMBL" id="GGD32335.1"/>
    </source>
</evidence>
<dbReference type="InterPro" id="IPR002509">
    <property type="entry name" value="NODB_dom"/>
</dbReference>
<dbReference type="RefSeq" id="WP_188527064.1">
    <property type="nucleotide sequence ID" value="NZ_BMGI01000002.1"/>
</dbReference>
<dbReference type="Proteomes" id="UP000617355">
    <property type="component" value="Unassembled WGS sequence"/>
</dbReference>
<dbReference type="InterPro" id="IPR011330">
    <property type="entry name" value="Glyco_hydro/deAcase_b/a-brl"/>
</dbReference>
<comment type="caution">
    <text evidence="8">The sequence shown here is derived from an EMBL/GenBank/DDBJ whole genome shotgun (WGS) entry which is preliminary data.</text>
</comment>
<dbReference type="InterPro" id="IPR006311">
    <property type="entry name" value="TAT_signal"/>
</dbReference>
<sequence>MVTRRDLILGSGAAIAGGTWLAPGTARAASAGIALPVDLDTERLITVTGAPTQARLVAMTFDDGPHPTYTPALLDILKARRVRATFYVIGRNVARYPDIVKRMVDEGHEIGNHTWQHPLLSGLGNTAVLRELDRTSEAVFRAVRRIPVTMRPPYGGLTGPQRAMIHKEREMPTVLWSVDPEDWRRPGSSVVADRIVDGARPGAIILSHDIHKPTVQAMPVALDGLIERGYRFATVSMILGARDWSKLRWRLPREAQAKI</sequence>
<dbReference type="InterPro" id="IPR050248">
    <property type="entry name" value="Polysacc_deacetylase_ArnD"/>
</dbReference>
<dbReference type="SUPFAM" id="SSF88713">
    <property type="entry name" value="Glycoside hydrolase/deacetylase"/>
    <property type="match status" value="1"/>
</dbReference>
<evidence type="ECO:0000256" key="4">
    <source>
        <dbReference type="ARBA" id="ARBA00022723"/>
    </source>
</evidence>
<evidence type="ECO:0000256" key="2">
    <source>
        <dbReference type="ARBA" id="ARBA00010973"/>
    </source>
</evidence>
<gene>
    <name evidence="8" type="ORF">GCM10011358_15540</name>
</gene>
<evidence type="ECO:0000259" key="7">
    <source>
        <dbReference type="PROSITE" id="PS51677"/>
    </source>
</evidence>
<comment type="similarity">
    <text evidence="2">Belongs to the polysaccharide deacetylase family.</text>
</comment>
<name>A0ABQ1QP31_9RHOB</name>
<accession>A0ABQ1QP31</accession>
<evidence type="ECO:0000313" key="9">
    <source>
        <dbReference type="Proteomes" id="UP000617355"/>
    </source>
</evidence>